<keyword evidence="4" id="KW-1185">Reference proteome</keyword>
<dbReference type="InterPro" id="IPR036291">
    <property type="entry name" value="NAD(P)-bd_dom_sf"/>
</dbReference>
<dbReference type="PANTHER" id="PTHR43796">
    <property type="entry name" value="CARBOXYNORSPERMIDINE SYNTHASE"/>
    <property type="match status" value="1"/>
</dbReference>
<comment type="caution">
    <text evidence="3">The sequence shown here is derived from an EMBL/GenBank/DDBJ whole genome shotgun (WGS) entry which is preliminary data.</text>
</comment>
<proteinExistence type="predicted"/>
<evidence type="ECO:0000313" key="4">
    <source>
        <dbReference type="Proteomes" id="UP001271648"/>
    </source>
</evidence>
<gene>
    <name evidence="3" type="ORF">QTL97_03405</name>
</gene>
<feature type="domain" description="Saccharopine dehydrogenase NADP binding" evidence="1">
    <location>
        <begin position="5"/>
        <end position="136"/>
    </location>
</feature>
<organism evidence="3 4">
    <name type="scientific">Sporosarcina thermotolerans</name>
    <dbReference type="NCBI Taxonomy" id="633404"/>
    <lineage>
        <taxon>Bacteria</taxon>
        <taxon>Bacillati</taxon>
        <taxon>Bacillota</taxon>
        <taxon>Bacilli</taxon>
        <taxon>Bacillales</taxon>
        <taxon>Caryophanaceae</taxon>
        <taxon>Sporosarcina</taxon>
    </lineage>
</organism>
<dbReference type="RefSeq" id="WP_317940208.1">
    <property type="nucleotide sequence ID" value="NZ_JAUBDJ010000001.1"/>
</dbReference>
<dbReference type="Gene3D" id="3.30.360.10">
    <property type="entry name" value="Dihydrodipicolinate Reductase, domain 2"/>
    <property type="match status" value="1"/>
</dbReference>
<evidence type="ECO:0000313" key="3">
    <source>
        <dbReference type="EMBL" id="MDW0115989.1"/>
    </source>
</evidence>
<dbReference type="AlphaFoldDB" id="A0AAW9A550"/>
<sequence>MGKALIIGAGGVASVVVHKCVQVPDVFEEICIASRTKSKCDALKEKLDGRGTKIQTAQVDADNVDELIELINDFKPEIVINVALPYQDLTIMDACLATGVHYLDTANYEPLDTAKFEYKWQWAYREKFEQAGLTAILGCGFDPGVTGVFSAYAQKHYFDEIHTIDIVDANAGDHGYPFATNFNPEINIREITANGRYWENGEFIETPPLSEKRVYDLPEIGPKDVYLLYHEELESLAQNINGIKKIRFWMTFSEKYLTHLKVLENVGMTSIEPINFEGQEIVPLQFLKAVLPDPASLGPRTKGKTNIGCIFQGTKDGEEKTYYVYNISDHQECYREVGSQAISYTTGVPAMIGAMLLMKGEWKKPGVYNVEEFNPDPFMEALNEYGLPWQEDFNPELID</sequence>
<dbReference type="Proteomes" id="UP001271648">
    <property type="component" value="Unassembled WGS sequence"/>
</dbReference>
<protein>
    <submittedName>
        <fullName evidence="3">Saccharopine dehydrogenase family protein</fullName>
    </submittedName>
</protein>
<feature type="domain" description="Saccharopine dehydrogenase-like C-terminal" evidence="2">
    <location>
        <begin position="140"/>
        <end position="387"/>
    </location>
</feature>
<dbReference type="InterPro" id="IPR032095">
    <property type="entry name" value="Sacchrp_dh-like_C"/>
</dbReference>
<dbReference type="Pfam" id="PF16653">
    <property type="entry name" value="Sacchrp_dh_C"/>
    <property type="match status" value="1"/>
</dbReference>
<evidence type="ECO:0000259" key="1">
    <source>
        <dbReference type="Pfam" id="PF03435"/>
    </source>
</evidence>
<reference evidence="3 4" key="1">
    <citation type="submission" date="2023-06" db="EMBL/GenBank/DDBJ databases">
        <title>Sporosarcina sp. nov., isolated from Korean traditional fermented seafood 'Jeotgal'.</title>
        <authorList>
            <person name="Yang A.I."/>
            <person name="Shin N.-R."/>
        </authorList>
    </citation>
    <scope>NUCLEOTIDE SEQUENCE [LARGE SCALE GENOMIC DNA]</scope>
    <source>
        <strain evidence="3 4">KCTC43456</strain>
    </source>
</reference>
<accession>A0AAW9A550</accession>
<dbReference type="EMBL" id="JAUBDJ010000001">
    <property type="protein sequence ID" value="MDW0115989.1"/>
    <property type="molecule type" value="Genomic_DNA"/>
</dbReference>
<name>A0AAW9A550_9BACL</name>
<dbReference type="SUPFAM" id="SSF51735">
    <property type="entry name" value="NAD(P)-binding Rossmann-fold domains"/>
    <property type="match status" value="1"/>
</dbReference>
<dbReference type="Gene3D" id="3.40.50.720">
    <property type="entry name" value="NAD(P)-binding Rossmann-like Domain"/>
    <property type="match status" value="1"/>
</dbReference>
<dbReference type="Pfam" id="PF03435">
    <property type="entry name" value="Sacchrp_dh_NADP"/>
    <property type="match status" value="1"/>
</dbReference>
<evidence type="ECO:0000259" key="2">
    <source>
        <dbReference type="Pfam" id="PF16653"/>
    </source>
</evidence>
<dbReference type="InterPro" id="IPR005097">
    <property type="entry name" value="Sacchrp_dh_NADP-bd"/>
</dbReference>
<dbReference type="PANTHER" id="PTHR43796:SF2">
    <property type="entry name" value="CARBOXYNORSPERMIDINE SYNTHASE"/>
    <property type="match status" value="1"/>
</dbReference>